<evidence type="ECO:0000313" key="2">
    <source>
        <dbReference type="EMBL" id="GAA3783194.1"/>
    </source>
</evidence>
<keyword evidence="1" id="KW-0812">Transmembrane</keyword>
<evidence type="ECO:0000313" key="3">
    <source>
        <dbReference type="Proteomes" id="UP001501456"/>
    </source>
</evidence>
<dbReference type="EMBL" id="BAABBI010000001">
    <property type="protein sequence ID" value="GAA3783194.1"/>
    <property type="molecule type" value="Genomic_DNA"/>
</dbReference>
<dbReference type="RefSeq" id="WP_344728806.1">
    <property type="nucleotide sequence ID" value="NZ_BAABBI010000001.1"/>
</dbReference>
<evidence type="ECO:0000256" key="1">
    <source>
        <dbReference type="SAM" id="Phobius"/>
    </source>
</evidence>
<comment type="caution">
    <text evidence="2">The sequence shown here is derived from an EMBL/GenBank/DDBJ whole genome shotgun (WGS) entry which is preliminary data.</text>
</comment>
<accession>A0ABP7H655</accession>
<dbReference type="Proteomes" id="UP001501456">
    <property type="component" value="Unassembled WGS sequence"/>
</dbReference>
<reference evidence="3" key="1">
    <citation type="journal article" date="2019" name="Int. J. Syst. Evol. Microbiol.">
        <title>The Global Catalogue of Microorganisms (GCM) 10K type strain sequencing project: providing services to taxonomists for standard genome sequencing and annotation.</title>
        <authorList>
            <consortium name="The Broad Institute Genomics Platform"/>
            <consortium name="The Broad Institute Genome Sequencing Center for Infectious Disease"/>
            <person name="Wu L."/>
            <person name="Ma J."/>
        </authorList>
    </citation>
    <scope>NUCLEOTIDE SEQUENCE [LARGE SCALE GENOMIC DNA]</scope>
    <source>
        <strain evidence="3">JCM 17525</strain>
    </source>
</reference>
<keyword evidence="1" id="KW-1133">Transmembrane helix</keyword>
<sequence length="161" mass="17721">MKSTAFKILLFLNLIISGFLVINLYINRDLDLDFTDKIISVRGLVVTDSLGVERVIIGSNLPDPQGHGYRFSRGSEVTGVMLYDSEGQERGGYVTDNEYGNIFLTLDSKNSQNALFIAEPQGSASLVVWGKNGNKISIGASDQGTRFEIIENGIKKELNEK</sequence>
<evidence type="ECO:0008006" key="4">
    <source>
        <dbReference type="Google" id="ProtNLM"/>
    </source>
</evidence>
<organism evidence="2 3">
    <name type="scientific">Corallibacter vietnamensis</name>
    <dbReference type="NCBI Taxonomy" id="904130"/>
    <lineage>
        <taxon>Bacteria</taxon>
        <taxon>Pseudomonadati</taxon>
        <taxon>Bacteroidota</taxon>
        <taxon>Flavobacteriia</taxon>
        <taxon>Flavobacteriales</taxon>
        <taxon>Flavobacteriaceae</taxon>
        <taxon>Corallibacter</taxon>
    </lineage>
</organism>
<feature type="transmembrane region" description="Helical" evidence="1">
    <location>
        <begin position="6"/>
        <end position="26"/>
    </location>
</feature>
<gene>
    <name evidence="2" type="ORF">GCM10022271_14400</name>
</gene>
<proteinExistence type="predicted"/>
<name>A0ABP7H655_9FLAO</name>
<keyword evidence="3" id="KW-1185">Reference proteome</keyword>
<keyword evidence="1" id="KW-0472">Membrane</keyword>
<protein>
    <recommendedName>
        <fullName evidence="4">DUF4369 domain-containing protein</fullName>
    </recommendedName>
</protein>